<keyword evidence="2" id="KW-1185">Reference proteome</keyword>
<sequence length="174" mass="19404">MIKKRNLNTGVNANVSLEPTSAAQSNNNINNNIFINKRDDSQSEDIVITHEAVLTTKEPLNESSVKTLILETYAKILLNQDKALISNLISKHTIIVPHEYLVNIIKSVTGGDVEIYVDDNPGCCVAKVSPIQKIDSIKVVKESGEVVTDFKQVYNKEYNDLVNVYHLCLKYVVC</sequence>
<dbReference type="Proteomes" id="UP001470230">
    <property type="component" value="Unassembled WGS sequence"/>
</dbReference>
<gene>
    <name evidence="1" type="ORF">M9Y10_007949</name>
</gene>
<accession>A0ABR2J4H1</accession>
<evidence type="ECO:0000313" key="2">
    <source>
        <dbReference type="Proteomes" id="UP001470230"/>
    </source>
</evidence>
<evidence type="ECO:0000313" key="1">
    <source>
        <dbReference type="EMBL" id="KAK8872185.1"/>
    </source>
</evidence>
<comment type="caution">
    <text evidence="1">The sequence shown here is derived from an EMBL/GenBank/DDBJ whole genome shotgun (WGS) entry which is preliminary data.</text>
</comment>
<protein>
    <submittedName>
        <fullName evidence="1">Uncharacterized protein</fullName>
    </submittedName>
</protein>
<dbReference type="EMBL" id="JAPFFF010000013">
    <property type="protein sequence ID" value="KAK8872185.1"/>
    <property type="molecule type" value="Genomic_DNA"/>
</dbReference>
<organism evidence="1 2">
    <name type="scientific">Tritrichomonas musculus</name>
    <dbReference type="NCBI Taxonomy" id="1915356"/>
    <lineage>
        <taxon>Eukaryota</taxon>
        <taxon>Metamonada</taxon>
        <taxon>Parabasalia</taxon>
        <taxon>Tritrichomonadida</taxon>
        <taxon>Tritrichomonadidae</taxon>
        <taxon>Tritrichomonas</taxon>
    </lineage>
</organism>
<name>A0ABR2J4H1_9EUKA</name>
<reference evidence="1 2" key="1">
    <citation type="submission" date="2024-04" db="EMBL/GenBank/DDBJ databases">
        <title>Tritrichomonas musculus Genome.</title>
        <authorList>
            <person name="Alves-Ferreira E."/>
            <person name="Grigg M."/>
            <person name="Lorenzi H."/>
            <person name="Galac M."/>
        </authorList>
    </citation>
    <scope>NUCLEOTIDE SEQUENCE [LARGE SCALE GENOMIC DNA]</scope>
    <source>
        <strain evidence="1 2">EAF2021</strain>
    </source>
</reference>
<proteinExistence type="predicted"/>